<protein>
    <submittedName>
        <fullName evidence="4">Neuroserpin</fullName>
    </submittedName>
</protein>
<dbReference type="OMA" id="ATFNESC"/>
<dbReference type="GO" id="GO:0005615">
    <property type="term" value="C:extracellular space"/>
    <property type="evidence" value="ECO:0007669"/>
    <property type="project" value="InterPro"/>
</dbReference>
<dbReference type="InterPro" id="IPR042185">
    <property type="entry name" value="Serpin_sf_2"/>
</dbReference>
<feature type="transmembrane region" description="Helical" evidence="2">
    <location>
        <begin position="26"/>
        <end position="44"/>
    </location>
</feature>
<dbReference type="Proteomes" id="UP000031668">
    <property type="component" value="Unassembled WGS sequence"/>
</dbReference>
<dbReference type="Gene3D" id="2.30.39.10">
    <property type="entry name" value="Alpha-1-antitrypsin, domain 1"/>
    <property type="match status" value="1"/>
</dbReference>
<dbReference type="InterPro" id="IPR000215">
    <property type="entry name" value="Serpin_fam"/>
</dbReference>
<evidence type="ECO:0000313" key="4">
    <source>
        <dbReference type="EMBL" id="KII69164.1"/>
    </source>
</evidence>
<feature type="domain" description="Serpin" evidence="3">
    <location>
        <begin position="10"/>
        <end position="371"/>
    </location>
</feature>
<dbReference type="AlphaFoldDB" id="A0A0C2IUX1"/>
<dbReference type="Gene3D" id="3.30.497.10">
    <property type="entry name" value="Antithrombin, subunit I, domain 2"/>
    <property type="match status" value="1"/>
</dbReference>
<dbReference type="PANTHER" id="PTHR11461">
    <property type="entry name" value="SERINE PROTEASE INHIBITOR, SERPIN"/>
    <property type="match status" value="1"/>
</dbReference>
<proteinExistence type="inferred from homology"/>
<evidence type="ECO:0000259" key="3">
    <source>
        <dbReference type="SMART" id="SM00093"/>
    </source>
</evidence>
<keyword evidence="2" id="KW-0812">Transmembrane</keyword>
<comment type="caution">
    <text evidence="4">The sequence shown here is derived from an EMBL/GenBank/DDBJ whole genome shotgun (WGS) entry which is preliminary data.</text>
</comment>
<dbReference type="GO" id="GO:0004867">
    <property type="term" value="F:serine-type endopeptidase inhibitor activity"/>
    <property type="evidence" value="ECO:0007669"/>
    <property type="project" value="InterPro"/>
</dbReference>
<sequence length="374" mass="43829">MADRINDFTLKLVNHLHMESGLRNSFSISGFIAYVTLSLLHIGLRDPAKEQLSYFLNCNFSFVGDFETKTFSEYHCLNYYVLKEFLKIGSYQSAMFHSKKPHEIFKEMALQYYGVELHPINAKDKILQLQALNHWAETLPDVPLKRIFRESFEDEISFLIINQYFVKFQWKVQFNPKSTKNQLFRNINSKNARVNLMRVLDFFQYHDDPEMKASVIYLDLMEEDTYAAIILPYINNTVTDLLPKLTSKILESWVLKSELKRISLYLPRFGIMNKISLKPFMEHHNFKSLFNKTQADLTKIFDDGGYINDYIHASSIQVEEGGSYIPVNDVKEYIQRSGSQTMNMKVIRPFIFYVFKKSEGLILHFAVITDAIIF</sequence>
<keyword evidence="2" id="KW-0472">Membrane</keyword>
<organism evidence="4 5">
    <name type="scientific">Thelohanellus kitauei</name>
    <name type="common">Myxosporean</name>
    <dbReference type="NCBI Taxonomy" id="669202"/>
    <lineage>
        <taxon>Eukaryota</taxon>
        <taxon>Metazoa</taxon>
        <taxon>Cnidaria</taxon>
        <taxon>Myxozoa</taxon>
        <taxon>Myxosporea</taxon>
        <taxon>Bivalvulida</taxon>
        <taxon>Platysporina</taxon>
        <taxon>Myxobolidae</taxon>
        <taxon>Thelohanellus</taxon>
    </lineage>
</organism>
<comment type="similarity">
    <text evidence="1">Belongs to the serpin family.</text>
</comment>
<name>A0A0C2IUX1_THEKT</name>
<evidence type="ECO:0000313" key="5">
    <source>
        <dbReference type="Proteomes" id="UP000031668"/>
    </source>
</evidence>
<evidence type="ECO:0000256" key="1">
    <source>
        <dbReference type="RuleBase" id="RU000411"/>
    </source>
</evidence>
<reference evidence="4 5" key="1">
    <citation type="journal article" date="2014" name="Genome Biol. Evol.">
        <title>The genome of the myxosporean Thelohanellus kitauei shows adaptations to nutrient acquisition within its fish host.</title>
        <authorList>
            <person name="Yang Y."/>
            <person name="Xiong J."/>
            <person name="Zhou Z."/>
            <person name="Huo F."/>
            <person name="Miao W."/>
            <person name="Ran C."/>
            <person name="Liu Y."/>
            <person name="Zhang J."/>
            <person name="Feng J."/>
            <person name="Wang M."/>
            <person name="Wang M."/>
            <person name="Wang L."/>
            <person name="Yao B."/>
        </authorList>
    </citation>
    <scope>NUCLEOTIDE SEQUENCE [LARGE SCALE GENOMIC DNA]</scope>
    <source>
        <strain evidence="4">Wuqing</strain>
    </source>
</reference>
<dbReference type="SMART" id="SM00093">
    <property type="entry name" value="SERPIN"/>
    <property type="match status" value="1"/>
</dbReference>
<evidence type="ECO:0000256" key="2">
    <source>
        <dbReference type="SAM" id="Phobius"/>
    </source>
</evidence>
<dbReference type="OrthoDB" id="678831at2759"/>
<keyword evidence="5" id="KW-1185">Reference proteome</keyword>
<accession>A0A0C2IUX1</accession>
<dbReference type="InterPro" id="IPR036186">
    <property type="entry name" value="Serpin_sf"/>
</dbReference>
<dbReference type="EMBL" id="JWZT01002553">
    <property type="protein sequence ID" value="KII69164.1"/>
    <property type="molecule type" value="Genomic_DNA"/>
</dbReference>
<dbReference type="InterPro" id="IPR042178">
    <property type="entry name" value="Serpin_sf_1"/>
</dbReference>
<dbReference type="PANTHER" id="PTHR11461:SF372">
    <property type="entry name" value="ACCESSORY GLAND PROTEIN ACP76A-RELATED"/>
    <property type="match status" value="1"/>
</dbReference>
<dbReference type="SUPFAM" id="SSF56574">
    <property type="entry name" value="Serpins"/>
    <property type="match status" value="1"/>
</dbReference>
<keyword evidence="2" id="KW-1133">Transmembrane helix</keyword>
<dbReference type="Pfam" id="PF00079">
    <property type="entry name" value="Serpin"/>
    <property type="match status" value="1"/>
</dbReference>
<dbReference type="InterPro" id="IPR023796">
    <property type="entry name" value="Serpin_dom"/>
</dbReference>
<gene>
    <name evidence="4" type="ORF">RF11_06848</name>
</gene>